<keyword evidence="1" id="KW-0175">Coiled coil</keyword>
<name>A0A0E3S7Y9_9EURY</name>
<feature type="transmembrane region" description="Helical" evidence="2">
    <location>
        <begin position="116"/>
        <end position="139"/>
    </location>
</feature>
<evidence type="ECO:0000313" key="3">
    <source>
        <dbReference type="EMBL" id="AKB75168.1"/>
    </source>
</evidence>
<proteinExistence type="predicted"/>
<evidence type="ECO:0000256" key="2">
    <source>
        <dbReference type="SAM" id="Phobius"/>
    </source>
</evidence>
<keyword evidence="2" id="KW-1133">Transmembrane helix</keyword>
<keyword evidence="2" id="KW-0472">Membrane</keyword>
<dbReference type="PATRIC" id="fig|1434111.4.peg.2501"/>
<evidence type="ECO:0000256" key="1">
    <source>
        <dbReference type="SAM" id="Coils"/>
    </source>
</evidence>
<dbReference type="RefSeq" id="WP_048126487.1">
    <property type="nucleotide sequence ID" value="NZ_CP009515.1"/>
</dbReference>
<keyword evidence="4" id="KW-1185">Reference proteome</keyword>
<dbReference type="STRING" id="1434111.MSLAZ_1907"/>
<feature type="coiled-coil region" evidence="1">
    <location>
        <begin position="30"/>
        <end position="57"/>
    </location>
</feature>
<reference evidence="3 4" key="1">
    <citation type="submission" date="2014-07" db="EMBL/GenBank/DDBJ databases">
        <title>Methanogenic archaea and the global carbon cycle.</title>
        <authorList>
            <person name="Henriksen J.R."/>
            <person name="Luke J."/>
            <person name="Reinhart S."/>
            <person name="Benedict M.N."/>
            <person name="Youngblut N.D."/>
            <person name="Metcalf M.E."/>
            <person name="Whitaker R.J."/>
            <person name="Metcalf W.W."/>
        </authorList>
    </citation>
    <scope>NUCLEOTIDE SEQUENCE [LARGE SCALE GENOMIC DNA]</scope>
    <source>
        <strain evidence="3 4">Z-7289</strain>
    </source>
</reference>
<dbReference type="Proteomes" id="UP000033072">
    <property type="component" value="Chromosome"/>
</dbReference>
<gene>
    <name evidence="3" type="ORF">MSLAZ_1907</name>
</gene>
<dbReference type="GeneID" id="24806686"/>
<accession>A0A0E3S7Y9</accession>
<sequence>MESNESNDGGITKEVVETKNNQKILKKPSYEELLQKNEELLEKLRKFENVCNTLEKKNLELQLYADQSFVSFLKKAIDKPESTDFLKETVNSIRDYFDSSTKSNKELREKHASHDFWKTIIMTSFFVVILLATVFLTYVGKLDSSLTFLLGTFTGHYITYVSKRDSNNEDR</sequence>
<dbReference type="AlphaFoldDB" id="A0A0E3S7Y9"/>
<feature type="transmembrane region" description="Helical" evidence="2">
    <location>
        <begin position="145"/>
        <end position="162"/>
    </location>
</feature>
<dbReference type="KEGG" id="mls:MSLAZ_1907"/>
<organism evidence="3 4">
    <name type="scientific">Methanosarcina lacustris Z-7289</name>
    <dbReference type="NCBI Taxonomy" id="1434111"/>
    <lineage>
        <taxon>Archaea</taxon>
        <taxon>Methanobacteriati</taxon>
        <taxon>Methanobacteriota</taxon>
        <taxon>Stenosarchaea group</taxon>
        <taxon>Methanomicrobia</taxon>
        <taxon>Methanosarcinales</taxon>
        <taxon>Methanosarcinaceae</taxon>
        <taxon>Methanosarcina</taxon>
    </lineage>
</organism>
<dbReference type="EMBL" id="CP009515">
    <property type="protein sequence ID" value="AKB75168.1"/>
    <property type="molecule type" value="Genomic_DNA"/>
</dbReference>
<protein>
    <submittedName>
        <fullName evidence="3">Uncharacterized protein</fullName>
    </submittedName>
</protein>
<evidence type="ECO:0000313" key="4">
    <source>
        <dbReference type="Proteomes" id="UP000033072"/>
    </source>
</evidence>
<keyword evidence="2" id="KW-0812">Transmembrane</keyword>
<dbReference type="HOGENOM" id="CLU_1559498_0_0_2"/>